<dbReference type="GO" id="GO:0006629">
    <property type="term" value="P:lipid metabolic process"/>
    <property type="evidence" value="ECO:0007669"/>
    <property type="project" value="InterPro"/>
</dbReference>
<feature type="transmembrane region" description="Helical" evidence="6">
    <location>
        <begin position="321"/>
        <end position="341"/>
    </location>
</feature>
<accession>A0A1Y5I8F2</accession>
<feature type="transmembrane region" description="Helical" evidence="6">
    <location>
        <begin position="425"/>
        <end position="442"/>
    </location>
</feature>
<feature type="transmembrane region" description="Helical" evidence="6">
    <location>
        <begin position="156"/>
        <end position="174"/>
    </location>
</feature>
<organism evidence="8">
    <name type="scientific">Ostreococcus tauri</name>
    <name type="common">Marine green alga</name>
    <dbReference type="NCBI Taxonomy" id="70448"/>
    <lineage>
        <taxon>Eukaryota</taxon>
        <taxon>Viridiplantae</taxon>
        <taxon>Chlorophyta</taxon>
        <taxon>Mamiellophyceae</taxon>
        <taxon>Mamiellales</taxon>
        <taxon>Bathycoccaceae</taxon>
        <taxon>Ostreococcus</taxon>
    </lineage>
</organism>
<dbReference type="AlphaFoldDB" id="A0A1Y5I8F2"/>
<keyword evidence="3 6" id="KW-0812">Transmembrane</keyword>
<name>A0A1Y5I8F2_OSTTA</name>
<evidence type="ECO:0000259" key="7">
    <source>
        <dbReference type="Pfam" id="PF02544"/>
    </source>
</evidence>
<gene>
    <name evidence="8" type="ORF">BE221DRAFT_206294</name>
</gene>
<evidence type="ECO:0000256" key="3">
    <source>
        <dbReference type="ARBA" id="ARBA00022692"/>
    </source>
</evidence>
<evidence type="ECO:0000256" key="2">
    <source>
        <dbReference type="ARBA" id="ARBA00007742"/>
    </source>
</evidence>
<dbReference type="Proteomes" id="UP000195557">
    <property type="component" value="Unassembled WGS sequence"/>
</dbReference>
<dbReference type="GO" id="GO:0016627">
    <property type="term" value="F:oxidoreductase activity, acting on the CH-CH group of donors"/>
    <property type="evidence" value="ECO:0007669"/>
    <property type="project" value="InterPro"/>
</dbReference>
<protein>
    <submittedName>
        <fullName evidence="8">3-oxo-5-alpha-steroid 4-dehydrogenase-domain-containing protein</fullName>
    </submittedName>
</protein>
<feature type="domain" description="3-oxo-5-alpha-steroid 4-dehydrogenase C-terminal" evidence="7">
    <location>
        <begin position="320"/>
        <end position="465"/>
    </location>
</feature>
<dbReference type="PANTHER" id="PTHR10556">
    <property type="entry name" value="3-OXO-5-ALPHA-STEROID 4-DEHYDROGENASE"/>
    <property type="match status" value="1"/>
</dbReference>
<evidence type="ECO:0000256" key="1">
    <source>
        <dbReference type="ARBA" id="ARBA00004141"/>
    </source>
</evidence>
<evidence type="ECO:0000313" key="8">
    <source>
        <dbReference type="EMBL" id="OUS45766.1"/>
    </source>
</evidence>
<comment type="similarity">
    <text evidence="2">Belongs to the steroid 5-alpha reductase family.</text>
</comment>
<dbReference type="eggNOG" id="KOG1638">
    <property type="taxonomic scope" value="Eukaryota"/>
</dbReference>
<dbReference type="Gene3D" id="1.20.120.1630">
    <property type="match status" value="1"/>
</dbReference>
<dbReference type="PROSITE" id="PS50244">
    <property type="entry name" value="S5A_REDUCTASE"/>
    <property type="match status" value="1"/>
</dbReference>
<evidence type="ECO:0000256" key="4">
    <source>
        <dbReference type="ARBA" id="ARBA00022989"/>
    </source>
</evidence>
<sequence>MGELHATLPMEDETYFYKAGAEASGTFCAVPVTHANWTIAQPVPFWYVCDNFWAGHRNCTDAYEKNYDDEYGWYGLRALHTCLRSPIDALERGAPELHFLHLDFQQSFEPKYEISEKALLRASVQHEVSVDINAPRVYWNPIQEPCCDALASQTNAVLTAVTILSLLPLVYLTFRDLLRPLRSASMRDTTRAFYTRAELLKAANKGPVTKMLSHANVLTGWIAVGAVTFPFLFTANAPYGKFLSKSWGPTMNGRVGWFLQEIISPPMLWVGLTRGADVFDDLGGGSIADEKYVRVLTVIWCAHYANRAIVYPATRTMGETAVATVVAAIAFNVFNGLLVGAELAHGCKRPSDFVICVGAATMAIGAWINISCDARLRALRAGRRSKREYVMPTGGLFDLVACPHYLGECIEWCGFAVLANFSPSTLAFAFWTFANLFPRAVATRRFYRARFKSYPARVRAMIPMLL</sequence>
<dbReference type="Pfam" id="PF02544">
    <property type="entry name" value="Steroid_dh"/>
    <property type="match status" value="1"/>
</dbReference>
<dbReference type="InterPro" id="IPR039357">
    <property type="entry name" value="SRD5A/TECR"/>
</dbReference>
<reference evidence="8" key="1">
    <citation type="submission" date="2017-04" db="EMBL/GenBank/DDBJ databases">
        <title>Population genomics of picophytoplankton unveils novel chromosome hypervariability.</title>
        <authorList>
            <consortium name="DOE Joint Genome Institute"/>
            <person name="Blanc-Mathieu R."/>
            <person name="Krasovec M."/>
            <person name="Hebrard M."/>
            <person name="Yau S."/>
            <person name="Desgranges E."/>
            <person name="Martin J."/>
            <person name="Schackwitz W."/>
            <person name="Kuo A."/>
            <person name="Salin G."/>
            <person name="Donnadieu C."/>
            <person name="Desdevises Y."/>
            <person name="Sanchez-Ferandin S."/>
            <person name="Moreau H."/>
            <person name="Rivals E."/>
            <person name="Grigoriev I.V."/>
            <person name="Grimsley N."/>
            <person name="Eyre-Walker A."/>
            <person name="Piganeau G."/>
        </authorList>
    </citation>
    <scope>NUCLEOTIDE SEQUENCE [LARGE SCALE GENOMIC DNA]</scope>
    <source>
        <strain evidence="8">RCC 1115</strain>
    </source>
</reference>
<dbReference type="GO" id="GO:0016020">
    <property type="term" value="C:membrane"/>
    <property type="evidence" value="ECO:0007669"/>
    <property type="project" value="UniProtKB-SubCell"/>
</dbReference>
<evidence type="ECO:0000256" key="5">
    <source>
        <dbReference type="ARBA" id="ARBA00023136"/>
    </source>
</evidence>
<dbReference type="InterPro" id="IPR001104">
    <property type="entry name" value="3-oxo-5_a-steroid_4-DH_C"/>
</dbReference>
<evidence type="ECO:0000256" key="6">
    <source>
        <dbReference type="SAM" id="Phobius"/>
    </source>
</evidence>
<keyword evidence="5 6" id="KW-0472">Membrane</keyword>
<keyword evidence="4 6" id="KW-1133">Transmembrane helix</keyword>
<feature type="transmembrane region" description="Helical" evidence="6">
    <location>
        <begin position="215"/>
        <end position="233"/>
    </location>
</feature>
<comment type="subcellular location">
    <subcellularLocation>
        <location evidence="1">Membrane</location>
        <topology evidence="1">Multi-pass membrane protein</topology>
    </subcellularLocation>
</comment>
<feature type="transmembrane region" description="Helical" evidence="6">
    <location>
        <begin position="353"/>
        <end position="370"/>
    </location>
</feature>
<dbReference type="EMBL" id="KZ155786">
    <property type="protein sequence ID" value="OUS45766.1"/>
    <property type="molecule type" value="Genomic_DNA"/>
</dbReference>
<proteinExistence type="inferred from homology"/>
<dbReference type="PANTHER" id="PTHR10556:SF35">
    <property type="entry name" value="3-OXO-5-ALPHA-STEROID 4-DEHYDROGENASE FAMILY PROTEIN"/>
    <property type="match status" value="1"/>
</dbReference>